<feature type="chain" id="PRO_5011509336" evidence="1">
    <location>
        <begin position="22"/>
        <end position="148"/>
    </location>
</feature>
<sequence length="148" mass="16269">MKKLALLLLLITITFSCTQHTGNNASHQVPYTEAQRYFIKNTINTDVVTFKKLTSQEEFDEVCGAATVMGPNGSPTKIDFTKSYAIALYGPLTNKNPILTITSLIKDDGNIVLSYTLKEGETLSYTTRAAKVLIVSKQYAGNISLNKL</sequence>
<evidence type="ECO:0000256" key="1">
    <source>
        <dbReference type="SAM" id="SignalP"/>
    </source>
</evidence>
<feature type="signal peptide" evidence="1">
    <location>
        <begin position="1"/>
        <end position="21"/>
    </location>
</feature>
<dbReference type="EMBL" id="FOIU01000002">
    <property type="protein sequence ID" value="SEW41923.1"/>
    <property type="molecule type" value="Genomic_DNA"/>
</dbReference>
<dbReference type="PROSITE" id="PS51257">
    <property type="entry name" value="PROKAR_LIPOPROTEIN"/>
    <property type="match status" value="1"/>
</dbReference>
<keyword evidence="3" id="KW-1185">Reference proteome</keyword>
<name>A0A1I0RLJ5_9FLAO</name>
<dbReference type="Proteomes" id="UP000199469">
    <property type="component" value="Unassembled WGS sequence"/>
</dbReference>
<dbReference type="STRING" id="356305.SAMN05421841_2887"/>
<dbReference type="OrthoDB" id="8613168at2"/>
<reference evidence="3" key="1">
    <citation type="submission" date="2016-10" db="EMBL/GenBank/DDBJ databases">
        <authorList>
            <person name="Varghese N."/>
            <person name="Submissions S."/>
        </authorList>
    </citation>
    <scope>NUCLEOTIDE SEQUENCE [LARGE SCALE GENOMIC DNA]</scope>
    <source>
        <strain evidence="3">DSM 17724</strain>
    </source>
</reference>
<dbReference type="AlphaFoldDB" id="A0A1I0RLJ5"/>
<proteinExistence type="predicted"/>
<protein>
    <submittedName>
        <fullName evidence="2">Uncharacterized protein</fullName>
    </submittedName>
</protein>
<evidence type="ECO:0000313" key="3">
    <source>
        <dbReference type="Proteomes" id="UP000199469"/>
    </source>
</evidence>
<evidence type="ECO:0000313" key="2">
    <source>
        <dbReference type="EMBL" id="SEW41923.1"/>
    </source>
</evidence>
<accession>A0A1I0RLJ5</accession>
<keyword evidence="1" id="KW-0732">Signal</keyword>
<organism evidence="2 3">
    <name type="scientific">Chryseobacterium wanjuense</name>
    <dbReference type="NCBI Taxonomy" id="356305"/>
    <lineage>
        <taxon>Bacteria</taxon>
        <taxon>Pseudomonadati</taxon>
        <taxon>Bacteroidota</taxon>
        <taxon>Flavobacteriia</taxon>
        <taxon>Flavobacteriales</taxon>
        <taxon>Weeksellaceae</taxon>
        <taxon>Chryseobacterium group</taxon>
        <taxon>Chryseobacterium</taxon>
    </lineage>
</organism>
<dbReference type="RefSeq" id="WP_089793710.1">
    <property type="nucleotide sequence ID" value="NZ_FOIU01000002.1"/>
</dbReference>
<gene>
    <name evidence="2" type="ORF">SAMN05421841_2887</name>
</gene>